<dbReference type="Proteomes" id="UP000092462">
    <property type="component" value="Unassembled WGS sequence"/>
</dbReference>
<dbReference type="VEuPathDB" id="VectorBase:PPAI000889"/>
<keyword evidence="3" id="KW-1185">Reference proteome</keyword>
<reference evidence="2" key="1">
    <citation type="submission" date="2022-08" db="UniProtKB">
        <authorList>
            <consortium name="EnsemblMetazoa"/>
        </authorList>
    </citation>
    <scope>IDENTIFICATION</scope>
    <source>
        <strain evidence="2">Israel</strain>
    </source>
</reference>
<dbReference type="GO" id="GO:0005929">
    <property type="term" value="C:cilium"/>
    <property type="evidence" value="ECO:0007669"/>
    <property type="project" value="TreeGrafter"/>
</dbReference>
<dbReference type="PANTHER" id="PTHR13371:SF0">
    <property type="entry name" value="CENTROSOMAL PROTEIN OF 104 KDA"/>
    <property type="match status" value="1"/>
</dbReference>
<protein>
    <recommendedName>
        <fullName evidence="1">Centrosomal protein CEP104 N-terminal domain-containing protein</fullName>
    </recommendedName>
</protein>
<dbReference type="VEuPathDB" id="VectorBase:PPAPM1_003217"/>
<evidence type="ECO:0000259" key="1">
    <source>
        <dbReference type="Pfam" id="PF21038"/>
    </source>
</evidence>
<dbReference type="InterPro" id="IPR008979">
    <property type="entry name" value="Galactose-bd-like_sf"/>
</dbReference>
<proteinExistence type="predicted"/>
<dbReference type="AlphaFoldDB" id="A0A1B0D0L7"/>
<name>A0A1B0D0L7_PHLPP</name>
<accession>A0A1B0D0L7</accession>
<evidence type="ECO:0000313" key="3">
    <source>
        <dbReference type="Proteomes" id="UP000092462"/>
    </source>
</evidence>
<dbReference type="InterPro" id="IPR052607">
    <property type="entry name" value="CEP104-like"/>
</dbReference>
<evidence type="ECO:0000313" key="2">
    <source>
        <dbReference type="EnsemblMetazoa" id="PPAI000889-PA"/>
    </source>
</evidence>
<dbReference type="EMBL" id="AJVK01021522">
    <property type="status" value="NOT_ANNOTATED_CDS"/>
    <property type="molecule type" value="Genomic_DNA"/>
</dbReference>
<organism evidence="2 3">
    <name type="scientific">Phlebotomus papatasi</name>
    <name type="common">Sandfly</name>
    <dbReference type="NCBI Taxonomy" id="29031"/>
    <lineage>
        <taxon>Eukaryota</taxon>
        <taxon>Metazoa</taxon>
        <taxon>Ecdysozoa</taxon>
        <taxon>Arthropoda</taxon>
        <taxon>Hexapoda</taxon>
        <taxon>Insecta</taxon>
        <taxon>Pterygota</taxon>
        <taxon>Neoptera</taxon>
        <taxon>Endopterygota</taxon>
        <taxon>Diptera</taxon>
        <taxon>Nematocera</taxon>
        <taxon>Psychodoidea</taxon>
        <taxon>Psychodidae</taxon>
        <taxon>Phlebotomus</taxon>
        <taxon>Phlebotomus</taxon>
    </lineage>
</organism>
<feature type="domain" description="Centrosomal protein CEP104 N-terminal" evidence="1">
    <location>
        <begin position="33"/>
        <end position="154"/>
    </location>
</feature>
<dbReference type="PANTHER" id="PTHR13371">
    <property type="entry name" value="GLYCINE-, GLUTAMATE-, THIENYLCYCLOHEXYLPIPERIDINE-BINDING PROTEIN"/>
    <property type="match status" value="1"/>
</dbReference>
<dbReference type="SUPFAM" id="SSF49785">
    <property type="entry name" value="Galactose-binding domain-like"/>
    <property type="match status" value="1"/>
</dbReference>
<dbReference type="EnsemblMetazoa" id="PPAI000889-RA">
    <property type="protein sequence ID" value="PPAI000889-PA"/>
    <property type="gene ID" value="PPAI000889"/>
</dbReference>
<sequence length="204" mass="22660">MAKKIPFSVIFATDEDPAFPASELNSHGPTVQGWRTSANSSVQPQELILKFHYPARVCRIQVLGHQFMIPDRIELWLHNAPKDSPTTPSSQNFEYLGFIVLSDNSTSQYKSRELQSVTVTPRMGSHLKLRMGAPYVNDFNDAHQVALIGINVLGMDPVDDTGGPLVTPETLASICDCLSFSMYVEETICDVVKELEAKKHRAVI</sequence>
<dbReference type="Pfam" id="PF21038">
    <property type="entry name" value="CEP104_N"/>
    <property type="match status" value="1"/>
</dbReference>
<dbReference type="InterPro" id="IPR048739">
    <property type="entry name" value="CEP104_N"/>
</dbReference>